<dbReference type="EMBL" id="SNZA01000003">
    <property type="protein sequence ID" value="TDR13258.1"/>
    <property type="molecule type" value="Genomic_DNA"/>
</dbReference>
<dbReference type="SUPFAM" id="SSF54427">
    <property type="entry name" value="NTF2-like"/>
    <property type="match status" value="1"/>
</dbReference>
<reference evidence="2 3" key="1">
    <citation type="submission" date="2019-03" db="EMBL/GenBank/DDBJ databases">
        <title>Genomic Encyclopedia of Type Strains, Phase IV (KMG-IV): sequencing the most valuable type-strain genomes for metagenomic binning, comparative biology and taxonomic classification.</title>
        <authorList>
            <person name="Goeker M."/>
        </authorList>
    </citation>
    <scope>NUCLEOTIDE SEQUENCE [LARGE SCALE GENOMIC DNA]</scope>
    <source>
        <strain evidence="2 3">DSM 5604</strain>
    </source>
</reference>
<gene>
    <name evidence="2" type="ORF">C8D85_2135</name>
</gene>
<dbReference type="CDD" id="cd00531">
    <property type="entry name" value="NTF2_like"/>
    <property type="match status" value="1"/>
</dbReference>
<dbReference type="InterPro" id="IPR037401">
    <property type="entry name" value="SnoaL-like"/>
</dbReference>
<evidence type="ECO:0000313" key="3">
    <source>
        <dbReference type="Proteomes" id="UP000295729"/>
    </source>
</evidence>
<dbReference type="Pfam" id="PF13577">
    <property type="entry name" value="SnoaL_4"/>
    <property type="match status" value="1"/>
</dbReference>
<dbReference type="RefSeq" id="WP_133562463.1">
    <property type="nucleotide sequence ID" value="NZ_SNZA01000003.1"/>
</dbReference>
<evidence type="ECO:0000313" key="2">
    <source>
        <dbReference type="EMBL" id="TDR13258.1"/>
    </source>
</evidence>
<evidence type="ECO:0000259" key="1">
    <source>
        <dbReference type="Pfam" id="PF13577"/>
    </source>
</evidence>
<sequence>MNSENLESMLIEWQCLKLVKRTVNLLDERRWEELANCYTEDAVLYRPSAPKVKIVGRKAILESFTERPSKETCHILSNMEVQLQSLFAARVVSRVVLFSGDQKASDLETAVTAKESVFIGRFIDDLKYVDGEWRIAKRQGSIELNYKGS</sequence>
<accession>A0A4R6XCE6</accession>
<organism evidence="2 3">
    <name type="scientific">Marinomonas communis</name>
    <dbReference type="NCBI Taxonomy" id="28254"/>
    <lineage>
        <taxon>Bacteria</taxon>
        <taxon>Pseudomonadati</taxon>
        <taxon>Pseudomonadota</taxon>
        <taxon>Gammaproteobacteria</taxon>
        <taxon>Oceanospirillales</taxon>
        <taxon>Oceanospirillaceae</taxon>
        <taxon>Marinomonas</taxon>
    </lineage>
</organism>
<proteinExistence type="predicted"/>
<dbReference type="OrthoDB" id="9102349at2"/>
<protein>
    <submittedName>
        <fullName evidence="2">SnoaL-like protein</fullName>
    </submittedName>
</protein>
<name>A0A4R6XCE6_9GAMM</name>
<comment type="caution">
    <text evidence="2">The sequence shown here is derived from an EMBL/GenBank/DDBJ whole genome shotgun (WGS) entry which is preliminary data.</text>
</comment>
<dbReference type="AlphaFoldDB" id="A0A4R6XCE6"/>
<dbReference type="Gene3D" id="3.10.450.50">
    <property type="match status" value="1"/>
</dbReference>
<dbReference type="InterPro" id="IPR032710">
    <property type="entry name" value="NTF2-like_dom_sf"/>
</dbReference>
<feature type="domain" description="SnoaL-like" evidence="1">
    <location>
        <begin position="11"/>
        <end position="138"/>
    </location>
</feature>
<keyword evidence="3" id="KW-1185">Reference proteome</keyword>
<dbReference type="Proteomes" id="UP000295729">
    <property type="component" value="Unassembled WGS sequence"/>
</dbReference>